<dbReference type="AlphaFoldDB" id="A0A3R9PVA9"/>
<gene>
    <name evidence="1" type="ORF">EDE15_4260</name>
</gene>
<keyword evidence="2" id="KW-1185">Reference proteome</keyword>
<comment type="caution">
    <text evidence="1">The sequence shown here is derived from an EMBL/GenBank/DDBJ whole genome shotgun (WGS) entry which is preliminary data.</text>
</comment>
<protein>
    <submittedName>
        <fullName evidence="1">Uncharacterized protein</fullName>
    </submittedName>
</protein>
<accession>A0A3R9PVA9</accession>
<proteinExistence type="predicted"/>
<evidence type="ECO:0000313" key="2">
    <source>
        <dbReference type="Proteomes" id="UP000269669"/>
    </source>
</evidence>
<evidence type="ECO:0000313" key="1">
    <source>
        <dbReference type="EMBL" id="RSL18665.1"/>
    </source>
</evidence>
<organism evidence="1 2">
    <name type="scientific">Edaphobacter aggregans</name>
    <dbReference type="NCBI Taxonomy" id="570835"/>
    <lineage>
        <taxon>Bacteria</taxon>
        <taxon>Pseudomonadati</taxon>
        <taxon>Acidobacteriota</taxon>
        <taxon>Terriglobia</taxon>
        <taxon>Terriglobales</taxon>
        <taxon>Acidobacteriaceae</taxon>
        <taxon>Edaphobacter</taxon>
    </lineage>
</organism>
<name>A0A3R9PVA9_9BACT</name>
<sequence length="43" mass="4940">MLMHIQRLVTINRELVGLSKDFERSTPIAGTDQSEFHQELRAA</sequence>
<dbReference type="EMBL" id="RSDW01000001">
    <property type="protein sequence ID" value="RSL18665.1"/>
    <property type="molecule type" value="Genomic_DNA"/>
</dbReference>
<reference evidence="1 2" key="1">
    <citation type="submission" date="2018-12" db="EMBL/GenBank/DDBJ databases">
        <title>Sequencing of bacterial isolates from soil warming experiment in Harvard Forest, Massachusetts, USA.</title>
        <authorList>
            <person name="Deangelis K."/>
        </authorList>
    </citation>
    <scope>NUCLEOTIDE SEQUENCE [LARGE SCALE GENOMIC DNA]</scope>
    <source>
        <strain evidence="1 2">EB153</strain>
    </source>
</reference>
<dbReference type="Proteomes" id="UP000269669">
    <property type="component" value="Unassembled WGS sequence"/>
</dbReference>